<dbReference type="EMBL" id="JBHSFT010000003">
    <property type="protein sequence ID" value="MFC4661314.1"/>
    <property type="molecule type" value="Genomic_DNA"/>
</dbReference>
<sequence length="154" mass="18354">MVDKTLNVAMRVWEDLSRTEEERREYEIRLKQILDEQSKKQDRELLEQEMEEMKEQREEMKMEKEELKAENEEIKAEKDKTKKQKEKAEKQKEEAEIKRNEAERKRLEAESALKESAKQTALKMLEQGISRTAILQVTGLTSEQLELIQQEASK</sequence>
<gene>
    <name evidence="2" type="ORF">ACFO3P_03630</name>
</gene>
<evidence type="ECO:0000313" key="3">
    <source>
        <dbReference type="Proteomes" id="UP001595988"/>
    </source>
</evidence>
<feature type="region of interest" description="Disordered" evidence="1">
    <location>
        <begin position="37"/>
        <end position="112"/>
    </location>
</feature>
<dbReference type="RefSeq" id="WP_256706046.1">
    <property type="nucleotide sequence ID" value="NZ_JBHSFT010000003.1"/>
</dbReference>
<organism evidence="2 3">
    <name type="scientific">Oceanobacillus aidingensis</name>
    <dbReference type="NCBI Taxonomy" id="645964"/>
    <lineage>
        <taxon>Bacteria</taxon>
        <taxon>Bacillati</taxon>
        <taxon>Bacillota</taxon>
        <taxon>Bacilli</taxon>
        <taxon>Bacillales</taxon>
        <taxon>Bacillaceae</taxon>
        <taxon>Oceanobacillus</taxon>
    </lineage>
</organism>
<evidence type="ECO:0000313" key="2">
    <source>
        <dbReference type="EMBL" id="MFC4661314.1"/>
    </source>
</evidence>
<dbReference type="Proteomes" id="UP001595988">
    <property type="component" value="Unassembled WGS sequence"/>
</dbReference>
<proteinExistence type="predicted"/>
<keyword evidence="3" id="KW-1185">Reference proteome</keyword>
<comment type="caution">
    <text evidence="2">The sequence shown here is derived from an EMBL/GenBank/DDBJ whole genome shotgun (WGS) entry which is preliminary data.</text>
</comment>
<name>A0ABV9JU64_9BACI</name>
<evidence type="ECO:0000256" key="1">
    <source>
        <dbReference type="SAM" id="MobiDB-lite"/>
    </source>
</evidence>
<reference evidence="3" key="1">
    <citation type="journal article" date="2019" name="Int. J. Syst. Evol. Microbiol.">
        <title>The Global Catalogue of Microorganisms (GCM) 10K type strain sequencing project: providing services to taxonomists for standard genome sequencing and annotation.</title>
        <authorList>
            <consortium name="The Broad Institute Genomics Platform"/>
            <consortium name="The Broad Institute Genome Sequencing Center for Infectious Disease"/>
            <person name="Wu L."/>
            <person name="Ma J."/>
        </authorList>
    </citation>
    <scope>NUCLEOTIDE SEQUENCE [LARGE SCALE GENOMIC DNA]</scope>
    <source>
        <strain evidence="3">CCUG 37257</strain>
    </source>
</reference>
<accession>A0ABV9JU64</accession>
<protein>
    <submittedName>
        <fullName evidence="2">Uncharacterized protein</fullName>
    </submittedName>
</protein>